<gene>
    <name evidence="2" type="ORF">B1A74_03610</name>
</gene>
<dbReference type="AlphaFoldDB" id="A0A1V3A0S0"/>
<evidence type="ECO:0000313" key="2">
    <source>
        <dbReference type="EMBL" id="OOC10921.1"/>
    </source>
</evidence>
<sequence length="279" mass="30915">MRLEDFLQADDALCSFSGAFNAIVERINDPTASVADITEAIELDPTVAAKTLRLANSSLYGFPQEIETLHRAVAIIGLQQIRQIVLSTVVIEHFRGLPVIGVDMSSFWRHSLATAIIARGIARFRREANVDRLYLFGLLHDIGRLILFLRLGRDTEDLINLRERDGELLFVTEQRFLGFDHTTIGSGLLEQWGMTPAHVEATRYHHDPLAAPAFPVEAGIVHVADSLANALRLGSSGERMVPPVRAEAFERIGLETAACEDIADTAREQLDQLARILLD</sequence>
<comment type="caution">
    <text evidence="2">The sequence shown here is derived from an EMBL/GenBank/DDBJ whole genome shotgun (WGS) entry which is preliminary data.</text>
</comment>
<name>A0A1V3A0S0_9GAMM</name>
<dbReference type="OrthoDB" id="9770715at2"/>
<dbReference type="PANTHER" id="PTHR33525">
    <property type="match status" value="1"/>
</dbReference>
<dbReference type="Proteomes" id="UP000189177">
    <property type="component" value="Unassembled WGS sequence"/>
</dbReference>
<dbReference type="InterPro" id="IPR013976">
    <property type="entry name" value="HDOD"/>
</dbReference>
<keyword evidence="2" id="KW-0378">Hydrolase</keyword>
<feature type="domain" description="HDOD" evidence="1">
    <location>
        <begin position="13"/>
        <end position="208"/>
    </location>
</feature>
<dbReference type="InterPro" id="IPR003607">
    <property type="entry name" value="HD/PDEase_dom"/>
</dbReference>
<dbReference type="CDD" id="cd00077">
    <property type="entry name" value="HDc"/>
    <property type="match status" value="1"/>
</dbReference>
<protein>
    <submittedName>
        <fullName evidence="2">Phosphohydrolase</fullName>
    </submittedName>
</protein>
<reference evidence="2 3" key="1">
    <citation type="submission" date="2017-02" db="EMBL/GenBank/DDBJ databases">
        <title>Genomic diversity within the haloalkaliphilic genus Thioalkalivibrio.</title>
        <authorList>
            <person name="Ahn A.-C."/>
            <person name="Meier-Kolthoff J."/>
            <person name="Overmars L."/>
            <person name="Richter M."/>
            <person name="Woyke T."/>
            <person name="Sorokin D.Y."/>
            <person name="Muyzer G."/>
        </authorList>
    </citation>
    <scope>NUCLEOTIDE SEQUENCE [LARGE SCALE GENOMIC DNA]</scope>
    <source>
        <strain evidence="2 3">HL17</strain>
    </source>
</reference>
<evidence type="ECO:0000313" key="3">
    <source>
        <dbReference type="Proteomes" id="UP000189177"/>
    </source>
</evidence>
<dbReference type="PANTHER" id="PTHR33525:SF3">
    <property type="entry name" value="RIBONUCLEASE Y"/>
    <property type="match status" value="1"/>
</dbReference>
<dbReference type="SMART" id="SM00471">
    <property type="entry name" value="HDc"/>
    <property type="match status" value="1"/>
</dbReference>
<dbReference type="Pfam" id="PF08668">
    <property type="entry name" value="HDOD"/>
    <property type="match status" value="1"/>
</dbReference>
<organism evidence="2 3">
    <name type="scientific">Thioalkalivibrio halophilus</name>
    <dbReference type="NCBI Taxonomy" id="252474"/>
    <lineage>
        <taxon>Bacteria</taxon>
        <taxon>Pseudomonadati</taxon>
        <taxon>Pseudomonadota</taxon>
        <taxon>Gammaproteobacteria</taxon>
        <taxon>Chromatiales</taxon>
        <taxon>Ectothiorhodospiraceae</taxon>
        <taxon>Thioalkalivibrio</taxon>
    </lineage>
</organism>
<dbReference type="GO" id="GO:0016787">
    <property type="term" value="F:hydrolase activity"/>
    <property type="evidence" value="ECO:0007669"/>
    <property type="project" value="UniProtKB-KW"/>
</dbReference>
<dbReference type="SUPFAM" id="SSF109604">
    <property type="entry name" value="HD-domain/PDEase-like"/>
    <property type="match status" value="1"/>
</dbReference>
<keyword evidence="3" id="KW-1185">Reference proteome</keyword>
<dbReference type="PROSITE" id="PS51833">
    <property type="entry name" value="HDOD"/>
    <property type="match status" value="1"/>
</dbReference>
<accession>A0A1V3A0S0</accession>
<dbReference type="Gene3D" id="1.10.3210.10">
    <property type="entry name" value="Hypothetical protein af1432"/>
    <property type="match status" value="1"/>
</dbReference>
<dbReference type="RefSeq" id="WP_077243785.1">
    <property type="nucleotide sequence ID" value="NZ_MUZR01000008.1"/>
</dbReference>
<dbReference type="EMBL" id="MUZR01000008">
    <property type="protein sequence ID" value="OOC10921.1"/>
    <property type="molecule type" value="Genomic_DNA"/>
</dbReference>
<proteinExistence type="predicted"/>
<dbReference type="STRING" id="252474.B1A74_03610"/>
<evidence type="ECO:0000259" key="1">
    <source>
        <dbReference type="PROSITE" id="PS51833"/>
    </source>
</evidence>
<dbReference type="InterPro" id="IPR052340">
    <property type="entry name" value="RNase_Y/CdgJ"/>
</dbReference>